<proteinExistence type="predicted"/>
<sequence length="158" mass="18215">DRSKISKTKFTESTDISEDHTETKTDKENVGDCNTNLSEERNENFWTHFLEALCQCKDYASFKEKCKGIRMEDVQGQERSILECKYTVDQKAIDLCPDDIPTTRAMFPTIVRADGDCLPGCGSLFIYGDDSHASEIRLRIILELVLHEEYYMDKKNLK</sequence>
<feature type="region of interest" description="Disordered" evidence="1">
    <location>
        <begin position="1"/>
        <end position="30"/>
    </location>
</feature>
<name>A0ABD3XHG8_SINWO</name>
<comment type="caution">
    <text evidence="2">The sequence shown here is derived from an EMBL/GenBank/DDBJ whole genome shotgun (WGS) entry which is preliminary data.</text>
</comment>
<protein>
    <submittedName>
        <fullName evidence="2">Uncharacterized protein</fullName>
    </submittedName>
</protein>
<accession>A0ABD3XHG8</accession>
<keyword evidence="3" id="KW-1185">Reference proteome</keyword>
<evidence type="ECO:0000313" key="3">
    <source>
        <dbReference type="Proteomes" id="UP001634394"/>
    </source>
</evidence>
<evidence type="ECO:0000313" key="2">
    <source>
        <dbReference type="EMBL" id="KAL3885704.1"/>
    </source>
</evidence>
<organism evidence="2 3">
    <name type="scientific">Sinanodonta woodiana</name>
    <name type="common">Chinese pond mussel</name>
    <name type="synonym">Anodonta woodiana</name>
    <dbReference type="NCBI Taxonomy" id="1069815"/>
    <lineage>
        <taxon>Eukaryota</taxon>
        <taxon>Metazoa</taxon>
        <taxon>Spiralia</taxon>
        <taxon>Lophotrochozoa</taxon>
        <taxon>Mollusca</taxon>
        <taxon>Bivalvia</taxon>
        <taxon>Autobranchia</taxon>
        <taxon>Heteroconchia</taxon>
        <taxon>Palaeoheterodonta</taxon>
        <taxon>Unionida</taxon>
        <taxon>Unionoidea</taxon>
        <taxon>Unionidae</taxon>
        <taxon>Unioninae</taxon>
        <taxon>Sinanodonta</taxon>
    </lineage>
</organism>
<evidence type="ECO:0000256" key="1">
    <source>
        <dbReference type="SAM" id="MobiDB-lite"/>
    </source>
</evidence>
<gene>
    <name evidence="2" type="ORF">ACJMK2_025750</name>
</gene>
<dbReference type="AlphaFoldDB" id="A0ABD3XHG8"/>
<reference evidence="2 3" key="1">
    <citation type="submission" date="2024-11" db="EMBL/GenBank/DDBJ databases">
        <title>Chromosome-level genome assembly of the freshwater bivalve Anodonta woodiana.</title>
        <authorList>
            <person name="Chen X."/>
        </authorList>
    </citation>
    <scope>NUCLEOTIDE SEQUENCE [LARGE SCALE GENOMIC DNA]</scope>
    <source>
        <strain evidence="2">MN2024</strain>
        <tissue evidence="2">Gills</tissue>
    </source>
</reference>
<dbReference type="Proteomes" id="UP001634394">
    <property type="component" value="Unassembled WGS sequence"/>
</dbReference>
<feature type="compositionally biased region" description="Basic and acidic residues" evidence="1">
    <location>
        <begin position="9"/>
        <end position="30"/>
    </location>
</feature>
<dbReference type="EMBL" id="JBJQND010000002">
    <property type="protein sequence ID" value="KAL3885704.1"/>
    <property type="molecule type" value="Genomic_DNA"/>
</dbReference>
<feature type="non-terminal residue" evidence="2">
    <location>
        <position position="1"/>
    </location>
</feature>